<reference evidence="1" key="1">
    <citation type="submission" date="2020-03" db="EMBL/GenBank/DDBJ databases">
        <title>The deep terrestrial virosphere.</title>
        <authorList>
            <person name="Holmfeldt K."/>
            <person name="Nilsson E."/>
            <person name="Simone D."/>
            <person name="Lopez-Fernandez M."/>
            <person name="Wu X."/>
            <person name="de Brujin I."/>
            <person name="Lundin D."/>
            <person name="Andersson A."/>
            <person name="Bertilsson S."/>
            <person name="Dopson M."/>
        </authorList>
    </citation>
    <scope>NUCLEOTIDE SEQUENCE</scope>
    <source>
        <strain evidence="3">MM415A01725</strain>
        <strain evidence="2">MM415B00576</strain>
        <strain evidence="1">TM448A01764</strain>
        <strain evidence="4">TM448B05418</strain>
    </source>
</reference>
<evidence type="ECO:0000313" key="1">
    <source>
        <dbReference type="EMBL" id="QJA50455.1"/>
    </source>
</evidence>
<sequence length="67" mass="8013">MIECPFCGEKDFDKTGLKYHLYNYCQEYKRTPDAINPCFACEYRKQDEREYINICLLDDDKSCVRGL</sequence>
<dbReference type="EMBL" id="MT141506">
    <property type="protein sequence ID" value="QJA63789.1"/>
    <property type="molecule type" value="Genomic_DNA"/>
</dbReference>
<proteinExistence type="predicted"/>
<organism evidence="1">
    <name type="scientific">viral metagenome</name>
    <dbReference type="NCBI Taxonomy" id="1070528"/>
    <lineage>
        <taxon>unclassified sequences</taxon>
        <taxon>metagenomes</taxon>
        <taxon>organismal metagenomes</taxon>
    </lineage>
</organism>
<evidence type="ECO:0000313" key="2">
    <source>
        <dbReference type="EMBL" id="QJA63789.1"/>
    </source>
</evidence>
<dbReference type="EMBL" id="MT144196">
    <property type="protein sequence ID" value="QJA50455.1"/>
    <property type="molecule type" value="Genomic_DNA"/>
</dbReference>
<protein>
    <submittedName>
        <fullName evidence="1">Uncharacterized protein</fullName>
    </submittedName>
</protein>
<dbReference type="EMBL" id="MT145131">
    <property type="protein sequence ID" value="QJI03925.1"/>
    <property type="molecule type" value="Genomic_DNA"/>
</dbReference>
<gene>
    <name evidence="3" type="ORF">MM415A01725_0013</name>
    <name evidence="2" type="ORF">MM415B00576_0009</name>
    <name evidence="1" type="ORF">TM448A01764_0016</name>
    <name evidence="4" type="ORF">TM448B05418_0009</name>
</gene>
<name>A0A6H1ZT52_9ZZZZ</name>
<evidence type="ECO:0000313" key="3">
    <source>
        <dbReference type="EMBL" id="QJA75671.1"/>
    </source>
</evidence>
<dbReference type="AlphaFoldDB" id="A0A6H1ZT52"/>
<evidence type="ECO:0000313" key="4">
    <source>
        <dbReference type="EMBL" id="QJI03925.1"/>
    </source>
</evidence>
<accession>A0A6H1ZT52</accession>
<dbReference type="EMBL" id="MT142178">
    <property type="protein sequence ID" value="QJA75671.1"/>
    <property type="molecule type" value="Genomic_DNA"/>
</dbReference>